<proteinExistence type="predicted"/>
<dbReference type="AlphaFoldDB" id="U9U7G4"/>
<gene>
    <name evidence="1" type="ORF">GLOINDRAFT_22876</name>
</gene>
<name>U9U7G4_RHIID</name>
<organism evidence="1">
    <name type="scientific">Rhizophagus irregularis (strain DAOM 181602 / DAOM 197198 / MUCL 43194)</name>
    <name type="common">Arbuscular mycorrhizal fungus</name>
    <name type="synonym">Glomus intraradices</name>
    <dbReference type="NCBI Taxonomy" id="747089"/>
    <lineage>
        <taxon>Eukaryota</taxon>
        <taxon>Fungi</taxon>
        <taxon>Fungi incertae sedis</taxon>
        <taxon>Mucoromycota</taxon>
        <taxon>Glomeromycotina</taxon>
        <taxon>Glomeromycetes</taxon>
        <taxon>Glomerales</taxon>
        <taxon>Glomeraceae</taxon>
        <taxon>Rhizophagus</taxon>
    </lineage>
</organism>
<dbReference type="VEuPathDB" id="FungiDB:RhiirFUN_014501"/>
<protein>
    <recommendedName>
        <fullName evidence="2">TIR domain-containing protein</fullName>
    </recommendedName>
</protein>
<dbReference type="HOGENOM" id="CLU_1836177_0_0_1"/>
<evidence type="ECO:0008006" key="2">
    <source>
        <dbReference type="Google" id="ProtNLM"/>
    </source>
</evidence>
<sequence>MGKGNIDVFIAYRTSDAEKFISWNARWMERSQPLRRTGLIQEECQKPDFGRKGTLDEVTNRLPKLVFSISLTAGLRFRNEIHTCGPLWTCGSWNNFSQFLDDSKQFFVVSRRFLDNSLLDDLNNIIFFMVDFWMILGRGQ</sequence>
<evidence type="ECO:0000313" key="1">
    <source>
        <dbReference type="EMBL" id="ESA16374.1"/>
    </source>
</evidence>
<dbReference type="EMBL" id="KI281106">
    <property type="protein sequence ID" value="ESA16374.1"/>
    <property type="molecule type" value="Genomic_DNA"/>
</dbReference>
<accession>U9U7G4</accession>
<reference evidence="1" key="1">
    <citation type="submission" date="2013-07" db="EMBL/GenBank/DDBJ databases">
        <title>The genome of an arbuscular mycorrhizal fungus provides insights into the evolution of the oldest plant symbiosis.</title>
        <authorList>
            <consortium name="DOE Joint Genome Institute"/>
            <person name="Tisserant E."/>
            <person name="Malbreil M."/>
            <person name="Kuo A."/>
            <person name="Kohler A."/>
            <person name="Symeonidi A."/>
            <person name="Balestrini R."/>
            <person name="Charron P."/>
            <person name="Duensing N."/>
            <person name="Frei-dit-Frey N."/>
            <person name="Gianinazzi-Pearson V."/>
            <person name="Gilbert B."/>
            <person name="Handa Y."/>
            <person name="Hijri M."/>
            <person name="Kaul R."/>
            <person name="Kawaguchi M."/>
            <person name="Krajinski F."/>
            <person name="Lammers P."/>
            <person name="Lapierre D."/>
            <person name="Masclaux F.G."/>
            <person name="Murat C."/>
            <person name="Morin E."/>
            <person name="Ndikumana S."/>
            <person name="Pagni M."/>
            <person name="Petitpierre D."/>
            <person name="Requena N."/>
            <person name="Rosikiewicz P."/>
            <person name="Riley R."/>
            <person name="Saito K."/>
            <person name="San Clemente H."/>
            <person name="Shapiro H."/>
            <person name="van Tuinen D."/>
            <person name="Becard G."/>
            <person name="Bonfante P."/>
            <person name="Paszkowski U."/>
            <person name="Shachar-Hill Y."/>
            <person name="Young J.P."/>
            <person name="Sanders I.R."/>
            <person name="Henrissat B."/>
            <person name="Rensing S.A."/>
            <person name="Grigoriev I.V."/>
            <person name="Corradi N."/>
            <person name="Roux C."/>
            <person name="Martin F."/>
        </authorList>
    </citation>
    <scope>NUCLEOTIDE SEQUENCE</scope>
    <source>
        <strain evidence="1">DAOM 197198</strain>
    </source>
</reference>